<proteinExistence type="predicted"/>
<evidence type="ECO:0000313" key="2">
    <source>
        <dbReference type="Proteomes" id="UP000549971"/>
    </source>
</evidence>
<organism evidence="1 2">
    <name type="scientific">Kribbella italica</name>
    <dbReference type="NCBI Taxonomy" id="1540520"/>
    <lineage>
        <taxon>Bacteria</taxon>
        <taxon>Bacillati</taxon>
        <taxon>Actinomycetota</taxon>
        <taxon>Actinomycetes</taxon>
        <taxon>Propionibacteriales</taxon>
        <taxon>Kribbellaceae</taxon>
        <taxon>Kribbella</taxon>
    </lineage>
</organism>
<gene>
    <name evidence="1" type="ORF">HDA39_000149</name>
</gene>
<dbReference type="RefSeq" id="WP_202892828.1">
    <property type="nucleotide sequence ID" value="NZ_JACHMY010000001.1"/>
</dbReference>
<reference evidence="1 2" key="1">
    <citation type="submission" date="2020-08" db="EMBL/GenBank/DDBJ databases">
        <title>Sequencing the genomes of 1000 actinobacteria strains.</title>
        <authorList>
            <person name="Klenk H.-P."/>
        </authorList>
    </citation>
    <scope>NUCLEOTIDE SEQUENCE [LARGE SCALE GENOMIC DNA]</scope>
    <source>
        <strain evidence="1 2">DSM 28967</strain>
    </source>
</reference>
<keyword evidence="2" id="KW-1185">Reference proteome</keyword>
<sequence length="114" mass="13078">MSMQRRRGQPLTIWRTIEQTDNRGNKVKAADAANPWVVKAWTIPQRSAKAEVPGQQKINVIRIGVNANLDGVELWSLVHYLGRTWDVVTPPAYHHGSRHVRHWSIDIRERPNNG</sequence>
<comment type="caution">
    <text evidence="1">The sequence shown here is derived from an EMBL/GenBank/DDBJ whole genome shotgun (WGS) entry which is preliminary data.</text>
</comment>
<dbReference type="Proteomes" id="UP000549971">
    <property type="component" value="Unassembled WGS sequence"/>
</dbReference>
<dbReference type="AlphaFoldDB" id="A0A7W9MRV4"/>
<protein>
    <recommendedName>
        <fullName evidence="3">Head-tail adaptor protein</fullName>
    </recommendedName>
</protein>
<dbReference type="EMBL" id="JACHMY010000001">
    <property type="protein sequence ID" value="MBB5833415.1"/>
    <property type="molecule type" value="Genomic_DNA"/>
</dbReference>
<accession>A0A7W9MRV4</accession>
<name>A0A7W9MRV4_9ACTN</name>
<evidence type="ECO:0000313" key="1">
    <source>
        <dbReference type="EMBL" id="MBB5833415.1"/>
    </source>
</evidence>
<evidence type="ECO:0008006" key="3">
    <source>
        <dbReference type="Google" id="ProtNLM"/>
    </source>
</evidence>